<dbReference type="EMBL" id="WTZA01000001">
    <property type="protein sequence ID" value="MXO74164.1"/>
    <property type="molecule type" value="Genomic_DNA"/>
</dbReference>
<organism evidence="1 2">
    <name type="scientific">Tsuneonella aeria</name>
    <dbReference type="NCBI Taxonomy" id="1837929"/>
    <lineage>
        <taxon>Bacteria</taxon>
        <taxon>Pseudomonadati</taxon>
        <taxon>Pseudomonadota</taxon>
        <taxon>Alphaproteobacteria</taxon>
        <taxon>Sphingomonadales</taxon>
        <taxon>Erythrobacteraceae</taxon>
        <taxon>Tsuneonella</taxon>
    </lineage>
</organism>
<dbReference type="AlphaFoldDB" id="A0A6I4TBN2"/>
<protein>
    <submittedName>
        <fullName evidence="1">Uncharacterized protein</fullName>
    </submittedName>
</protein>
<sequence length="222" mass="24023">MNWPSVGPDGERRDELALAFDRRRARRLLVLPAWFQEANKMRRQTVEVMRRLDVSGIDSFLPDLPGCNESESPLAEQTLTGWRHAADVARSYFRATHVLAIRAGTLVAPREMPGWHYAPLAGARMLRSLVRAQAIADAEGGRGRPGPALLEEARTHGAVLAGWHLGSAIFNAIESATPTEGLVEIEQSALPGSALWLRAEPSEAPEQAEAIAAIIADGIGPA</sequence>
<dbReference type="OrthoDB" id="7390151at2"/>
<gene>
    <name evidence="1" type="ORF">GRI40_02870</name>
</gene>
<dbReference type="Proteomes" id="UP000439522">
    <property type="component" value="Unassembled WGS sequence"/>
</dbReference>
<name>A0A6I4TBN2_9SPHN</name>
<keyword evidence="2" id="KW-1185">Reference proteome</keyword>
<reference evidence="1 2" key="1">
    <citation type="submission" date="2019-12" db="EMBL/GenBank/DDBJ databases">
        <title>Genomic-based taxomic classification of the family Erythrobacteraceae.</title>
        <authorList>
            <person name="Xu L."/>
        </authorList>
    </citation>
    <scope>NUCLEOTIDE SEQUENCE [LARGE SCALE GENOMIC DNA]</scope>
    <source>
        <strain evidence="1 2">100921-2</strain>
    </source>
</reference>
<proteinExistence type="predicted"/>
<accession>A0A6I4TBN2</accession>
<evidence type="ECO:0000313" key="2">
    <source>
        <dbReference type="Proteomes" id="UP000439522"/>
    </source>
</evidence>
<evidence type="ECO:0000313" key="1">
    <source>
        <dbReference type="EMBL" id="MXO74164.1"/>
    </source>
</evidence>
<comment type="caution">
    <text evidence="1">The sequence shown here is derived from an EMBL/GenBank/DDBJ whole genome shotgun (WGS) entry which is preliminary data.</text>
</comment>